<dbReference type="FunFam" id="1.10.150.390:FF:000004">
    <property type="entry name" value="DNA-directed RNA polymerase subunit"/>
    <property type="match status" value="1"/>
</dbReference>
<dbReference type="Gene3D" id="2.40.40.20">
    <property type="match status" value="1"/>
</dbReference>
<keyword evidence="11" id="KW-0539">Nucleus</keyword>
<dbReference type="GO" id="GO:0070042">
    <property type="term" value="F:rRNA (uridine-N3-)-methyltransferase activity"/>
    <property type="evidence" value="ECO:0007669"/>
    <property type="project" value="InterPro"/>
</dbReference>
<dbReference type="Pfam" id="PF00623">
    <property type="entry name" value="RNA_pol_Rpb1_2"/>
    <property type="match status" value="1"/>
</dbReference>
<evidence type="ECO:0000256" key="2">
    <source>
        <dbReference type="ARBA" id="ARBA00007207"/>
    </source>
</evidence>
<evidence type="ECO:0000256" key="14">
    <source>
        <dbReference type="RuleBase" id="RU004279"/>
    </source>
</evidence>
<dbReference type="InterPro" id="IPR042102">
    <property type="entry name" value="RNA_pol_Rpb1_3_sf"/>
</dbReference>
<dbReference type="InterPro" id="IPR019446">
    <property type="entry name" value="BMT5-like"/>
</dbReference>
<dbReference type="Gene3D" id="4.10.860.120">
    <property type="entry name" value="RNA polymerase II, clamp domain"/>
    <property type="match status" value="1"/>
</dbReference>
<evidence type="ECO:0000256" key="10">
    <source>
        <dbReference type="ARBA" id="ARBA00023163"/>
    </source>
</evidence>
<dbReference type="Pfam" id="PF04997">
    <property type="entry name" value="RNA_pol_Rpb1_1"/>
    <property type="match status" value="1"/>
</dbReference>
<dbReference type="PANTHER" id="PTHR48446:SF1">
    <property type="entry name" value="DNA-DIRECTED RNA POLYMERASE SUBUNIT BETA' N-TERMINAL SECTION"/>
    <property type="match status" value="1"/>
</dbReference>
<dbReference type="GO" id="GO:0003899">
    <property type="term" value="F:DNA-directed RNA polymerase activity"/>
    <property type="evidence" value="ECO:0007669"/>
    <property type="project" value="UniProtKB-EC"/>
</dbReference>
<dbReference type="InterPro" id="IPR007066">
    <property type="entry name" value="RNA_pol_Rpb1_3"/>
</dbReference>
<keyword evidence="4 14" id="KW-0240">DNA-directed RNA polymerase</keyword>
<proteinExistence type="inferred from homology"/>
<dbReference type="Gene3D" id="3.30.1490.180">
    <property type="entry name" value="RNA polymerase ii"/>
    <property type="match status" value="1"/>
</dbReference>
<dbReference type="FunFam" id="1.10.132.30:FF:000001">
    <property type="entry name" value="DNA-directed RNA polymerase subunit"/>
    <property type="match status" value="1"/>
</dbReference>
<dbReference type="Gene3D" id="1.10.132.30">
    <property type="match status" value="1"/>
</dbReference>
<keyword evidence="6 14" id="KW-0548">Nucleotidyltransferase</keyword>
<dbReference type="CDD" id="cd02583">
    <property type="entry name" value="RNAP_III_RPC1_N"/>
    <property type="match status" value="1"/>
</dbReference>
<comment type="function">
    <text evidence="13">DNA-dependent RNA polymerase catalyzes the transcription of DNA into RNA using the four ribonucleoside triphosphates as substrates. Largest and catalytic core component of RNA polymerase III which synthesizes small RNAs, such as 5S rRNA and tRNAs. Forms the polymerase active center together with the second largest subunit. A single-stranded DNA template strand of the promoter is positioned within the central active site cleft of Pol III. A bridging helix emanates from RPC1 and crosses the cleft near the catalytic site and is thought to promote translocation of Pol III by acting as a ratchet that moves the RNA-DNA hybrid through the active site by switching from straight to bent conformations at each step of nucleotide addition.</text>
</comment>
<dbReference type="SUPFAM" id="SSF64484">
    <property type="entry name" value="beta and beta-prime subunits of DNA dependent RNA-polymerase"/>
    <property type="match status" value="1"/>
</dbReference>
<organism evidence="16 17">
    <name type="scientific">Elliptochloris bilobata</name>
    <dbReference type="NCBI Taxonomy" id="381761"/>
    <lineage>
        <taxon>Eukaryota</taxon>
        <taxon>Viridiplantae</taxon>
        <taxon>Chlorophyta</taxon>
        <taxon>core chlorophytes</taxon>
        <taxon>Trebouxiophyceae</taxon>
        <taxon>Trebouxiophyceae incertae sedis</taxon>
        <taxon>Elliptochloris clade</taxon>
        <taxon>Elliptochloris</taxon>
    </lineage>
</organism>
<dbReference type="InterPro" id="IPR035698">
    <property type="entry name" value="RNAP_III_Rpc1_C"/>
</dbReference>
<evidence type="ECO:0000313" key="16">
    <source>
        <dbReference type="EMBL" id="KAK9835996.1"/>
    </source>
</evidence>
<comment type="catalytic activity">
    <reaction evidence="12 14">
        <text>RNA(n) + a ribonucleoside 5'-triphosphate = RNA(n+1) + diphosphate</text>
        <dbReference type="Rhea" id="RHEA:21248"/>
        <dbReference type="Rhea" id="RHEA-COMP:14527"/>
        <dbReference type="Rhea" id="RHEA-COMP:17342"/>
        <dbReference type="ChEBI" id="CHEBI:33019"/>
        <dbReference type="ChEBI" id="CHEBI:61557"/>
        <dbReference type="ChEBI" id="CHEBI:140395"/>
        <dbReference type="EC" id="2.7.7.6"/>
    </reaction>
</comment>
<dbReference type="InterPro" id="IPR006592">
    <property type="entry name" value="RNA_pol_N"/>
</dbReference>
<evidence type="ECO:0000256" key="6">
    <source>
        <dbReference type="ARBA" id="ARBA00022695"/>
    </source>
</evidence>
<protein>
    <recommendedName>
        <fullName evidence="14">DNA-directed RNA polymerase subunit</fullName>
        <ecNumber evidence="14">2.7.7.6</ecNumber>
    </recommendedName>
</protein>
<dbReference type="Gene3D" id="1.10.274.100">
    <property type="entry name" value="RNA polymerase Rpb1, domain 3"/>
    <property type="match status" value="1"/>
</dbReference>
<comment type="subcellular location">
    <subcellularLocation>
        <location evidence="1">Nucleus</location>
    </subcellularLocation>
</comment>
<keyword evidence="7" id="KW-0479">Metal-binding</keyword>
<dbReference type="FunFam" id="2.40.40.20:FF:000019">
    <property type="entry name" value="DNA-directed RNA polymerase II subunit RPB1"/>
    <property type="match status" value="1"/>
</dbReference>
<dbReference type="Pfam" id="PF04983">
    <property type="entry name" value="RNA_pol_Rpb1_3"/>
    <property type="match status" value="1"/>
</dbReference>
<dbReference type="EC" id="2.7.7.6" evidence="14"/>
<dbReference type="Pfam" id="PF04998">
    <property type="entry name" value="RNA_pol_Rpb1_5"/>
    <property type="match status" value="1"/>
</dbReference>
<evidence type="ECO:0000256" key="3">
    <source>
        <dbReference type="ARBA" id="ARBA00011206"/>
    </source>
</evidence>
<evidence type="ECO:0000256" key="5">
    <source>
        <dbReference type="ARBA" id="ARBA00022679"/>
    </source>
</evidence>
<dbReference type="GO" id="GO:0003677">
    <property type="term" value="F:DNA binding"/>
    <property type="evidence" value="ECO:0007669"/>
    <property type="project" value="InterPro"/>
</dbReference>
<evidence type="ECO:0000256" key="7">
    <source>
        <dbReference type="ARBA" id="ARBA00022723"/>
    </source>
</evidence>
<comment type="similarity">
    <text evidence="2">Belongs to the RNA polymerase beta' chain family. RpoC1 subfamily.</text>
</comment>
<dbReference type="Pfam" id="PF05000">
    <property type="entry name" value="RNA_pol_Rpb1_4"/>
    <property type="match status" value="1"/>
</dbReference>
<dbReference type="GO" id="GO:0000428">
    <property type="term" value="C:DNA-directed RNA polymerase complex"/>
    <property type="evidence" value="ECO:0007669"/>
    <property type="project" value="UniProtKB-KW"/>
</dbReference>
<dbReference type="InterPro" id="IPR007081">
    <property type="entry name" value="RNA_pol_Rpb1_5"/>
</dbReference>
<dbReference type="Gene3D" id="6.20.50.80">
    <property type="match status" value="1"/>
</dbReference>
<comment type="caution">
    <text evidence="16">The sequence shown here is derived from an EMBL/GenBank/DDBJ whole genome shotgun (WGS) entry which is preliminary data.</text>
</comment>
<dbReference type="Proteomes" id="UP001445335">
    <property type="component" value="Unassembled WGS sequence"/>
</dbReference>
<dbReference type="InterPro" id="IPR007083">
    <property type="entry name" value="RNA_pol_Rpb1_4"/>
</dbReference>
<accession>A0AAW1RQE9</accession>
<dbReference type="Pfam" id="PF10354">
    <property type="entry name" value="BMT5-like"/>
    <property type="match status" value="1"/>
</dbReference>
<dbReference type="SMART" id="SM00663">
    <property type="entry name" value="RPOLA_N"/>
    <property type="match status" value="1"/>
</dbReference>
<keyword evidence="10 14" id="KW-0804">Transcription</keyword>
<comment type="subunit">
    <text evidence="3">Component of the RNA polymerase III (Pol III) complex consisting of 17 subunits.</text>
</comment>
<reference evidence="16 17" key="1">
    <citation type="journal article" date="2024" name="Nat. Commun.">
        <title>Phylogenomics reveals the evolutionary origins of lichenization in chlorophyte algae.</title>
        <authorList>
            <person name="Puginier C."/>
            <person name="Libourel C."/>
            <person name="Otte J."/>
            <person name="Skaloud P."/>
            <person name="Haon M."/>
            <person name="Grisel S."/>
            <person name="Petersen M."/>
            <person name="Berrin J.G."/>
            <person name="Delaux P.M."/>
            <person name="Dal Grande F."/>
            <person name="Keller J."/>
        </authorList>
    </citation>
    <scope>NUCLEOTIDE SEQUENCE [LARGE SCALE GENOMIC DNA]</scope>
    <source>
        <strain evidence="16 17">SAG 245.80</strain>
    </source>
</reference>
<dbReference type="Gene3D" id="6.10.250.2940">
    <property type="match status" value="1"/>
</dbReference>
<keyword evidence="9" id="KW-0460">Magnesium</keyword>
<keyword evidence="5 14" id="KW-0808">Transferase</keyword>
<dbReference type="InterPro" id="IPR000722">
    <property type="entry name" value="RNA_pol_asu"/>
</dbReference>
<keyword evidence="17" id="KW-1185">Reference proteome</keyword>
<dbReference type="NCBIfam" id="NF006336">
    <property type="entry name" value="PRK08566.1"/>
    <property type="match status" value="1"/>
</dbReference>
<dbReference type="InterPro" id="IPR038120">
    <property type="entry name" value="Rpb1_funnel_sf"/>
</dbReference>
<evidence type="ECO:0000313" key="17">
    <source>
        <dbReference type="Proteomes" id="UP001445335"/>
    </source>
</evidence>
<dbReference type="GO" id="GO:0006351">
    <property type="term" value="P:DNA-templated transcription"/>
    <property type="evidence" value="ECO:0007669"/>
    <property type="project" value="InterPro"/>
</dbReference>
<gene>
    <name evidence="16" type="ORF">WJX81_004673</name>
</gene>
<dbReference type="EMBL" id="JALJOU010000027">
    <property type="protein sequence ID" value="KAK9835996.1"/>
    <property type="molecule type" value="Genomic_DNA"/>
</dbReference>
<evidence type="ECO:0000256" key="9">
    <source>
        <dbReference type="ARBA" id="ARBA00022842"/>
    </source>
</evidence>
<evidence type="ECO:0000256" key="4">
    <source>
        <dbReference type="ARBA" id="ARBA00022478"/>
    </source>
</evidence>
<dbReference type="InterPro" id="IPR035697">
    <property type="entry name" value="RNAP_III_RPC1_N"/>
</dbReference>
<dbReference type="InterPro" id="IPR015700">
    <property type="entry name" value="RPC1"/>
</dbReference>
<name>A0AAW1RQE9_9CHLO</name>
<dbReference type="InterPro" id="IPR044893">
    <property type="entry name" value="RNA_pol_Rpb1_clamp_domain"/>
</dbReference>
<dbReference type="PANTHER" id="PTHR48446">
    <property type="entry name" value="DNA-DIRECTED RNA POLYMERASE SUBUNIT BETA' N-TERMINAL SECTION"/>
    <property type="match status" value="1"/>
</dbReference>
<evidence type="ECO:0000256" key="1">
    <source>
        <dbReference type="ARBA" id="ARBA00004123"/>
    </source>
</evidence>
<dbReference type="InterPro" id="IPR007080">
    <property type="entry name" value="RNA_pol_Rpb1_1"/>
</dbReference>
<evidence type="ECO:0000256" key="13">
    <source>
        <dbReference type="ARBA" id="ARBA00058108"/>
    </source>
</evidence>
<dbReference type="Gene3D" id="1.10.150.390">
    <property type="match status" value="1"/>
</dbReference>
<evidence type="ECO:0000256" key="11">
    <source>
        <dbReference type="ARBA" id="ARBA00023242"/>
    </source>
</evidence>
<dbReference type="GO" id="GO:0005634">
    <property type="term" value="C:nucleus"/>
    <property type="evidence" value="ECO:0007669"/>
    <property type="project" value="UniProtKB-SubCell"/>
</dbReference>
<evidence type="ECO:0000256" key="12">
    <source>
        <dbReference type="ARBA" id="ARBA00048552"/>
    </source>
</evidence>
<evidence type="ECO:0000256" key="8">
    <source>
        <dbReference type="ARBA" id="ARBA00022833"/>
    </source>
</evidence>
<dbReference type="GO" id="GO:0046872">
    <property type="term" value="F:metal ion binding"/>
    <property type="evidence" value="ECO:0007669"/>
    <property type="project" value="UniProtKB-KW"/>
</dbReference>
<keyword evidence="8" id="KW-0862">Zinc</keyword>
<feature type="domain" description="RNA polymerase N-terminal" evidence="15">
    <location>
        <begin position="484"/>
        <end position="790"/>
    </location>
</feature>
<dbReference type="CDD" id="cd02736">
    <property type="entry name" value="RNAP_III_Rpc1_C"/>
    <property type="match status" value="1"/>
</dbReference>
<dbReference type="GO" id="GO:0070475">
    <property type="term" value="P:rRNA base methylation"/>
    <property type="evidence" value="ECO:0007669"/>
    <property type="project" value="InterPro"/>
</dbReference>
<evidence type="ECO:0000259" key="15">
    <source>
        <dbReference type="SMART" id="SM00663"/>
    </source>
</evidence>
<sequence>MFSVSSAEDLEKRTLAAKAKRKKAAEKARQAAGLPLGYDAAQRILLVGEGNFSFARALARLFGGLGSGIVATAFDSEAVVLDKYDEGEDPVSGIMAELRDAGARLKYSVDATALRKGLKAMKKQGGLRDDELAFNRIAFNFPHVGLGIRDQDVNVARNQTLLGGFFASAAELLAPGGEVHVALKTGAPYDAWNPVGCAHHTTGGRLQLKTTAAFEPGAFPGYAHRRTLGYRDGLSDTQNGLGRLPNMAETPHVSVTFSKEPFREPNVPRKIRQIQFGLMSPAEITRNSEFHVYKRALYQVKEKKPAEDGVLDQRLGVSSRRDTCTTCGQKLNECTGHFGYIKLQLPCICKSCARVLLGAEERARFLRAFRSARLERTQRAGIFKRILEACKKRRSCPFCGELNATVKKVTGNLKLMHERYGSKNPLIPHEQFKRDFADAIACNEEIDKHFTKVADDLSPIRVLVLFTAVDNDDLELLDLACRPEHLLMSHLPVPPVCIRPSVEMDTGAGSNEDDITMKLMTIIDTNNLVSKALEAGQPLTVIMEHWDFLQVQCAMYINSDLPGLPMAYQSTSKPLRGFVQRLKGKQGRFRGNLSGKRVDFSGRTVISPDPNLRVDQVGIPQHVAQVLTYPERVTDHNIDTLRRAVANGVAAWPGANFLEYAHGGGRFSLKWGDRRRLAAELKPGDTVERHLRDGDVVLFNRQPSLHRMSIMAHRARVMPWRTFRFNECVCAPYNADFDGDEMNVHVPQTEEARAEAALLMGVKHNLATPKNGEILVAATQDFLTSAFLVTGRDCFYTRADAATLVAAMGDALGAVDLPPPALHKPLELWTGKQMLSMLVRPSQRNAVFVNLEGTERIYTKGVGPMCPRDGYVLFRNSELLCGRLGKQTLGGGNKASLFQVLATDYSSTTAAEVMNRLAKLSARFIGERGFSIGVDDVTPADVLQRRKRAIISQSYVQCEDHIRAFQAGKLELVAGCNLEESLESTVMGALNRIRNEASEECMRTLHWHNAPLIMSQCGSKGSPINIAQMVACVGQQSVSGKRAPNGFKDRSLPHFPHGDKTPEGKGFVAASFYSGLAPTEFFFHTMAGREGLVDTAVKTAETGYMSRRLIKGFEDLFTHYDGTVRNAAGGIVQLVYGEDGLDPVDMEARDGGPVDFPRAAQVVSARAAPRLSDGAWEALLPAEMEALAEELRRGEGLLLADELPAEAVTAKAAFASSVRAFLMQQVAEWRALRVRLGLPQDARGDPAAEAAAAQQALSAEQLASLVCRCAQRYEAKRTDPGTPVGGVAAQSIGEPGTQMTLKTFHFAGVASMNITQGVPRIKEIINASKTISTPVMDVYLEADGKEVEARIVGARLERTELQQVAKRIKIVNKPFLVGKMGGFVQVRLDRKALKLLRMEEAVTLQSVFQSLLDDPAVRRLKVNKHNITITKTTLEVRVPLDKAGLPPREGFAHTLQQLLRVLPHVVVAGIPSIERAVVTPLGAEHPGRFKLAVEGRDLLAVLGTLGVVGARSTTNHIMEALRVLGIEAARSTITREIHRTMGAHGMTIDARHTMLLADLMTYKGEVLGITRFGIARMKDSVLMLASFEQTTDHLFDGALHGRTDDINGVSESIIMGIPMPAGTGLFKVQHRALNPDLPPPRPMPLLNDY</sequence>